<evidence type="ECO:0000256" key="2">
    <source>
        <dbReference type="ARBA" id="ARBA00006555"/>
    </source>
</evidence>
<feature type="domain" description="TonB C-terminal" evidence="10">
    <location>
        <begin position="16"/>
        <end position="112"/>
    </location>
</feature>
<keyword evidence="8" id="KW-1133">Transmembrane helix</keyword>
<keyword evidence="5" id="KW-0997">Cell inner membrane</keyword>
<dbReference type="Pfam" id="PF03544">
    <property type="entry name" value="TonB_C"/>
    <property type="match status" value="2"/>
</dbReference>
<evidence type="ECO:0000256" key="9">
    <source>
        <dbReference type="ARBA" id="ARBA00023136"/>
    </source>
</evidence>
<dbReference type="InterPro" id="IPR051045">
    <property type="entry name" value="TonB-dependent_transducer"/>
</dbReference>
<evidence type="ECO:0000256" key="5">
    <source>
        <dbReference type="ARBA" id="ARBA00022519"/>
    </source>
</evidence>
<evidence type="ECO:0000256" key="3">
    <source>
        <dbReference type="ARBA" id="ARBA00022448"/>
    </source>
</evidence>
<proteinExistence type="inferred from homology"/>
<gene>
    <name evidence="11" type="ORF">LG35_02695</name>
</gene>
<dbReference type="Proteomes" id="UP000030889">
    <property type="component" value="Unassembled WGS sequence"/>
</dbReference>
<dbReference type="PROSITE" id="PS52015">
    <property type="entry name" value="TONB_CTD"/>
    <property type="match status" value="2"/>
</dbReference>
<dbReference type="NCBIfam" id="TIGR01352">
    <property type="entry name" value="tonB_Cterm"/>
    <property type="match status" value="2"/>
</dbReference>
<dbReference type="PANTHER" id="PTHR33446:SF2">
    <property type="entry name" value="PROTEIN TONB"/>
    <property type="match status" value="1"/>
</dbReference>
<reference evidence="11 12" key="1">
    <citation type="submission" date="2014-09" db="EMBL/GenBank/DDBJ databases">
        <title>Alistipes sp. 627, sp. nov., a novel member of the family Rikenellaceae isolated from human faeces.</title>
        <authorList>
            <person name="Shkoporov A.N."/>
            <person name="Chaplin A.V."/>
            <person name="Motuzova O.V."/>
            <person name="Kafarskaia L.I."/>
            <person name="Khokhlova E.V."/>
            <person name="Efimov B.A."/>
        </authorList>
    </citation>
    <scope>NUCLEOTIDE SEQUENCE [LARGE SCALE GENOMIC DNA]</scope>
    <source>
        <strain evidence="11 12">627</strain>
    </source>
</reference>
<name>A0ABR4YL14_9BACT</name>
<dbReference type="InterPro" id="IPR037682">
    <property type="entry name" value="TonB_C"/>
</dbReference>
<evidence type="ECO:0000256" key="8">
    <source>
        <dbReference type="ARBA" id="ARBA00022989"/>
    </source>
</evidence>
<dbReference type="EMBL" id="JRGF01000003">
    <property type="protein sequence ID" value="KHE42523.1"/>
    <property type="molecule type" value="Genomic_DNA"/>
</dbReference>
<keyword evidence="12" id="KW-1185">Reference proteome</keyword>
<keyword evidence="4" id="KW-1003">Cell membrane</keyword>
<comment type="subcellular location">
    <subcellularLocation>
        <location evidence="1">Cell inner membrane</location>
        <topology evidence="1">Single-pass membrane protein</topology>
        <orientation evidence="1">Periplasmic side</orientation>
    </subcellularLocation>
</comment>
<dbReference type="Gene3D" id="3.30.1150.10">
    <property type="match status" value="2"/>
</dbReference>
<evidence type="ECO:0000256" key="4">
    <source>
        <dbReference type="ARBA" id="ARBA00022475"/>
    </source>
</evidence>
<evidence type="ECO:0000259" key="10">
    <source>
        <dbReference type="PROSITE" id="PS52015"/>
    </source>
</evidence>
<keyword evidence="3" id="KW-0813">Transport</keyword>
<evidence type="ECO:0000313" key="12">
    <source>
        <dbReference type="Proteomes" id="UP000030889"/>
    </source>
</evidence>
<keyword evidence="9" id="KW-0472">Membrane</keyword>
<comment type="caution">
    <text evidence="11">The sequence shown here is derived from an EMBL/GenBank/DDBJ whole genome shotgun (WGS) entry which is preliminary data.</text>
</comment>
<evidence type="ECO:0000256" key="7">
    <source>
        <dbReference type="ARBA" id="ARBA00022927"/>
    </source>
</evidence>
<dbReference type="InterPro" id="IPR006260">
    <property type="entry name" value="TonB/TolA_C"/>
</dbReference>
<feature type="domain" description="TonB C-terminal" evidence="10">
    <location>
        <begin position="128"/>
        <end position="224"/>
    </location>
</feature>
<dbReference type="SUPFAM" id="SSF74653">
    <property type="entry name" value="TolA/TonB C-terminal domain"/>
    <property type="match status" value="2"/>
</dbReference>
<sequence>MQAEGNYDEPPLFAADGQAALEQWLAENITYPTNGFENGLHGEVTVRFTVEPDGSLDGIEATAYDDAALAAEAVAALHRSPRWLPGRKGGEPVAVTVTLPVSFRNAIRPKEAVFAAAGDSQPADFMGGGLIAFRSWVMSNLEYPTAAYDNNIEGTVVVHFVIDTEGCLTDTHVVASPHSSLTREVLRVLRMSPQWEPARQDGKTVMFRYSLPVIFSMHGTTSGAYTRIGSPTW</sequence>
<dbReference type="PANTHER" id="PTHR33446">
    <property type="entry name" value="PROTEIN TONB-RELATED"/>
    <property type="match status" value="1"/>
</dbReference>
<evidence type="ECO:0000313" key="11">
    <source>
        <dbReference type="EMBL" id="KHE42523.1"/>
    </source>
</evidence>
<comment type="similarity">
    <text evidence="2">Belongs to the TonB family.</text>
</comment>
<accession>A0ABR4YL14</accession>
<evidence type="ECO:0000256" key="6">
    <source>
        <dbReference type="ARBA" id="ARBA00022692"/>
    </source>
</evidence>
<protein>
    <recommendedName>
        <fullName evidence="10">TonB C-terminal domain-containing protein</fullName>
    </recommendedName>
</protein>
<evidence type="ECO:0000256" key="1">
    <source>
        <dbReference type="ARBA" id="ARBA00004383"/>
    </source>
</evidence>
<keyword evidence="7" id="KW-0653">Protein transport</keyword>
<organism evidence="11 12">
    <name type="scientific">Alistipes inops</name>
    <dbReference type="NCBI Taxonomy" id="1501391"/>
    <lineage>
        <taxon>Bacteria</taxon>
        <taxon>Pseudomonadati</taxon>
        <taxon>Bacteroidota</taxon>
        <taxon>Bacteroidia</taxon>
        <taxon>Bacteroidales</taxon>
        <taxon>Rikenellaceae</taxon>
        <taxon>Alistipes</taxon>
    </lineage>
</organism>
<keyword evidence="6" id="KW-0812">Transmembrane</keyword>